<evidence type="ECO:0000313" key="2">
    <source>
        <dbReference type="Proteomes" id="UP000298030"/>
    </source>
</evidence>
<dbReference type="EMBL" id="QPFP01000078">
    <property type="protein sequence ID" value="TEB23462.1"/>
    <property type="molecule type" value="Genomic_DNA"/>
</dbReference>
<comment type="caution">
    <text evidence="1">The sequence shown here is derived from an EMBL/GenBank/DDBJ whole genome shotgun (WGS) entry which is preliminary data.</text>
</comment>
<reference evidence="1 2" key="1">
    <citation type="journal article" date="2019" name="Nat. Ecol. Evol.">
        <title>Megaphylogeny resolves global patterns of mushroom evolution.</title>
        <authorList>
            <person name="Varga T."/>
            <person name="Krizsan K."/>
            <person name="Foldi C."/>
            <person name="Dima B."/>
            <person name="Sanchez-Garcia M."/>
            <person name="Sanchez-Ramirez S."/>
            <person name="Szollosi G.J."/>
            <person name="Szarkandi J.G."/>
            <person name="Papp V."/>
            <person name="Albert L."/>
            <person name="Andreopoulos W."/>
            <person name="Angelini C."/>
            <person name="Antonin V."/>
            <person name="Barry K.W."/>
            <person name="Bougher N.L."/>
            <person name="Buchanan P."/>
            <person name="Buyck B."/>
            <person name="Bense V."/>
            <person name="Catcheside P."/>
            <person name="Chovatia M."/>
            <person name="Cooper J."/>
            <person name="Damon W."/>
            <person name="Desjardin D."/>
            <person name="Finy P."/>
            <person name="Geml J."/>
            <person name="Haridas S."/>
            <person name="Hughes K."/>
            <person name="Justo A."/>
            <person name="Karasinski D."/>
            <person name="Kautmanova I."/>
            <person name="Kiss B."/>
            <person name="Kocsube S."/>
            <person name="Kotiranta H."/>
            <person name="LaButti K.M."/>
            <person name="Lechner B.E."/>
            <person name="Liimatainen K."/>
            <person name="Lipzen A."/>
            <person name="Lukacs Z."/>
            <person name="Mihaltcheva S."/>
            <person name="Morgado L.N."/>
            <person name="Niskanen T."/>
            <person name="Noordeloos M.E."/>
            <person name="Ohm R.A."/>
            <person name="Ortiz-Santana B."/>
            <person name="Ovrebo C."/>
            <person name="Racz N."/>
            <person name="Riley R."/>
            <person name="Savchenko A."/>
            <person name="Shiryaev A."/>
            <person name="Soop K."/>
            <person name="Spirin V."/>
            <person name="Szebenyi C."/>
            <person name="Tomsovsky M."/>
            <person name="Tulloss R.E."/>
            <person name="Uehling J."/>
            <person name="Grigoriev I.V."/>
            <person name="Vagvolgyi C."/>
            <person name="Papp T."/>
            <person name="Martin F.M."/>
            <person name="Miettinen O."/>
            <person name="Hibbett D.S."/>
            <person name="Nagy L.G."/>
        </authorList>
    </citation>
    <scope>NUCLEOTIDE SEQUENCE [LARGE SCALE GENOMIC DNA]</scope>
    <source>
        <strain evidence="1 2">FP101781</strain>
    </source>
</reference>
<proteinExistence type="predicted"/>
<organism evidence="1 2">
    <name type="scientific">Coprinellus micaceus</name>
    <name type="common">Glistening ink-cap mushroom</name>
    <name type="synonym">Coprinus micaceus</name>
    <dbReference type="NCBI Taxonomy" id="71717"/>
    <lineage>
        <taxon>Eukaryota</taxon>
        <taxon>Fungi</taxon>
        <taxon>Dikarya</taxon>
        <taxon>Basidiomycota</taxon>
        <taxon>Agaricomycotina</taxon>
        <taxon>Agaricomycetes</taxon>
        <taxon>Agaricomycetidae</taxon>
        <taxon>Agaricales</taxon>
        <taxon>Agaricineae</taxon>
        <taxon>Psathyrellaceae</taxon>
        <taxon>Coprinellus</taxon>
    </lineage>
</organism>
<keyword evidence="2" id="KW-1185">Reference proteome</keyword>
<protein>
    <submittedName>
        <fullName evidence="1">Uncharacterized protein</fullName>
    </submittedName>
</protein>
<dbReference type="AlphaFoldDB" id="A0A4Y7SNX0"/>
<accession>A0A4Y7SNX0</accession>
<sequence>MGSRPTRGRNRTCQSLDSLLQFLSIESPPRTPCPAIRTPGQPSSVDPAHARCGINTGGYLMWVPSQDPKTFVPSASPSPVGEAYIHYVELSSILGFWPRSQARRLKVTRW</sequence>
<evidence type="ECO:0000313" key="1">
    <source>
        <dbReference type="EMBL" id="TEB23462.1"/>
    </source>
</evidence>
<name>A0A4Y7SNX0_COPMI</name>
<gene>
    <name evidence="1" type="ORF">FA13DRAFT_1740056</name>
</gene>
<dbReference type="Proteomes" id="UP000298030">
    <property type="component" value="Unassembled WGS sequence"/>
</dbReference>